<feature type="compositionally biased region" description="Acidic residues" evidence="1">
    <location>
        <begin position="269"/>
        <end position="280"/>
    </location>
</feature>
<dbReference type="EMBL" id="CP078145">
    <property type="protein sequence ID" value="QXN90281.1"/>
    <property type="molecule type" value="Genomic_DNA"/>
</dbReference>
<gene>
    <name evidence="2" type="ORF">KV110_33455</name>
</gene>
<sequence length="280" mass="29786">MSTRKSTRTRTTGQRKAAPTKAQPTKAEPRKPDPAPEPAKNEQKPFCGTCGARTAPEENDPFLGSALLYDDPGYANLMGAMFLCGWQSQTLQKVVAGRPAVIVVGTPVDTEGNALKNRKIVTATWHHFVGDGWVQFASLCGYSRPDGTGFQTRTAEQLTEYVGRNTAQWVLAPIEEEQRPKPKAAGTRSAGKTRAKAQAKPTPTEGTEDKPDMAAPEPTIDPEAKGLPAGSTPPQDDPIPGTDQEPEPEVEGTDPGDSDLPAEEAAAGVEEEVIDEGEAA</sequence>
<evidence type="ECO:0000256" key="1">
    <source>
        <dbReference type="SAM" id="MobiDB-lite"/>
    </source>
</evidence>
<dbReference type="RefSeq" id="WP_218471153.1">
    <property type="nucleotide sequence ID" value="NZ_BAABJN010000006.1"/>
</dbReference>
<dbReference type="Proteomes" id="UP000694257">
    <property type="component" value="Chromosome"/>
</dbReference>
<feature type="region of interest" description="Disordered" evidence="1">
    <location>
        <begin position="1"/>
        <end position="53"/>
    </location>
</feature>
<name>A0ABX8RLV1_NOCIO</name>
<evidence type="ECO:0000313" key="3">
    <source>
        <dbReference type="Proteomes" id="UP000694257"/>
    </source>
</evidence>
<feature type="compositionally biased region" description="Low complexity" evidence="1">
    <location>
        <begin position="9"/>
        <end position="26"/>
    </location>
</feature>
<organism evidence="2 3">
    <name type="scientific">Nocardia iowensis</name>
    <dbReference type="NCBI Taxonomy" id="204891"/>
    <lineage>
        <taxon>Bacteria</taxon>
        <taxon>Bacillati</taxon>
        <taxon>Actinomycetota</taxon>
        <taxon>Actinomycetes</taxon>
        <taxon>Mycobacteriales</taxon>
        <taxon>Nocardiaceae</taxon>
        <taxon>Nocardia</taxon>
    </lineage>
</organism>
<feature type="compositionally biased region" description="Basic and acidic residues" evidence="1">
    <location>
        <begin position="27"/>
        <end position="43"/>
    </location>
</feature>
<accession>A0ABX8RLV1</accession>
<feature type="compositionally biased region" description="Acidic residues" evidence="1">
    <location>
        <begin position="244"/>
        <end position="262"/>
    </location>
</feature>
<evidence type="ECO:0000313" key="2">
    <source>
        <dbReference type="EMBL" id="QXN90281.1"/>
    </source>
</evidence>
<proteinExistence type="predicted"/>
<reference evidence="2 3" key="1">
    <citation type="submission" date="2021-07" db="EMBL/GenBank/DDBJ databases">
        <title>Whole Genome Sequence of Nocardia Iowensis.</title>
        <authorList>
            <person name="Lamm A."/>
            <person name="Collins-Fairclough A.M."/>
            <person name="Bunk B."/>
            <person name="Sproer C."/>
        </authorList>
    </citation>
    <scope>NUCLEOTIDE SEQUENCE [LARGE SCALE GENOMIC DNA]</scope>
    <source>
        <strain evidence="2 3">NRRL 5646</strain>
    </source>
</reference>
<feature type="region of interest" description="Disordered" evidence="1">
    <location>
        <begin position="172"/>
        <end position="280"/>
    </location>
</feature>
<protein>
    <submittedName>
        <fullName evidence="2">Uncharacterized protein</fullName>
    </submittedName>
</protein>
<keyword evidence="3" id="KW-1185">Reference proteome</keyword>